<gene>
    <name evidence="2" type="ORF">ACFQMF_03025</name>
</gene>
<feature type="region of interest" description="Disordered" evidence="1">
    <location>
        <begin position="66"/>
        <end position="90"/>
    </location>
</feature>
<dbReference type="InterPro" id="IPR006311">
    <property type="entry name" value="TAT_signal"/>
</dbReference>
<dbReference type="Gene3D" id="2.40.30.10">
    <property type="entry name" value="Translation factors"/>
    <property type="match status" value="1"/>
</dbReference>
<dbReference type="AlphaFoldDB" id="A0ABD6AI58"/>
<evidence type="ECO:0000313" key="2">
    <source>
        <dbReference type="EMBL" id="MFC7323551.1"/>
    </source>
</evidence>
<comment type="caution">
    <text evidence="2">The sequence shown here is derived from an EMBL/GenBank/DDBJ whole genome shotgun (WGS) entry which is preliminary data.</text>
</comment>
<sequence length="651" mass="68955">MSTKPTDARRRTGGRTDGLGPTRRAVLAAGGVVALGGLAGCSDLDGLVDRAGEQVLGTTVSTPAAFYAGRPPVDERAGSTTDDGSSGQTQVLRTGPIDIAYVPATARADSREIELEGFSVSGTTKAQDYNSSRSNKYSSVVGPDDDIVDDDDDADGILEVELGLLGHVVTARDAVERRAPDEAKRALDAFIDDTETALRPKLDKCGTGVCETVRENSDIRAQGVRIARRAVDDENWAVAVRELAGVEEIVLGDIERLDDVLVERRPGRPRVIDSIEYLRGTPTVGERFAVCLPDASLPGDLGSLAGELTPGRVLSYFAASHEEGGRHTPFHNKYRPQFGIEYDDDGCIQIDGPVSLHRDLACQTILSAELDTYRTENRGIVGYSTEGGAVVSGAPASADADGKCVFVASDGTLREPETLDSWGEIILGEDRDMVMPGDGDVSVSPTLVCPVAVTPADCPCPLPGLFYVRRIVRDDQLVFAGGWILDEGALYEDSVTLLFDEGPTEIASVTPDDIASDDFDDRIVEGFSRDRSRYGSAIGSARVQGTEMNKAELIEAMASHALTQTDKGRKGLNAVNVKILGRQGDDDGDEGPTYASATAVDAPLVHLAGDGALSVEEKLASTGRIETGVINSGEEVDILGMGSEKLSLIRA</sequence>
<dbReference type="PROSITE" id="PS51318">
    <property type="entry name" value="TAT"/>
    <property type="match status" value="1"/>
</dbReference>
<reference evidence="2 3" key="1">
    <citation type="journal article" date="2019" name="Int. J. Syst. Evol. Microbiol.">
        <title>The Global Catalogue of Microorganisms (GCM) 10K type strain sequencing project: providing services to taxonomists for standard genome sequencing and annotation.</title>
        <authorList>
            <consortium name="The Broad Institute Genomics Platform"/>
            <consortium name="The Broad Institute Genome Sequencing Center for Infectious Disease"/>
            <person name="Wu L."/>
            <person name="Ma J."/>
        </authorList>
    </citation>
    <scope>NUCLEOTIDE SEQUENCE [LARGE SCALE GENOMIC DNA]</scope>
    <source>
        <strain evidence="2 3">CGMCC 1.12554</strain>
    </source>
</reference>
<evidence type="ECO:0000256" key="1">
    <source>
        <dbReference type="SAM" id="MobiDB-lite"/>
    </source>
</evidence>
<feature type="region of interest" description="Disordered" evidence="1">
    <location>
        <begin position="1"/>
        <end position="22"/>
    </location>
</feature>
<dbReference type="EMBL" id="JBHTBL010000002">
    <property type="protein sequence ID" value="MFC7323551.1"/>
    <property type="molecule type" value="Genomic_DNA"/>
</dbReference>
<proteinExistence type="predicted"/>
<protein>
    <submittedName>
        <fullName evidence="2">Uncharacterized protein</fullName>
    </submittedName>
</protein>
<feature type="compositionally biased region" description="Basic and acidic residues" evidence="1">
    <location>
        <begin position="1"/>
        <end position="10"/>
    </location>
</feature>
<accession>A0ABD6AI58</accession>
<dbReference type="Proteomes" id="UP001596545">
    <property type="component" value="Unassembled WGS sequence"/>
</dbReference>
<name>A0ABD6AI58_9EURY</name>
<feature type="region of interest" description="Disordered" evidence="1">
    <location>
        <begin position="124"/>
        <end position="144"/>
    </location>
</feature>
<dbReference type="RefSeq" id="WP_256407774.1">
    <property type="nucleotide sequence ID" value="NZ_JANHDN010000001.1"/>
</dbReference>
<evidence type="ECO:0000313" key="3">
    <source>
        <dbReference type="Proteomes" id="UP001596545"/>
    </source>
</evidence>
<feature type="compositionally biased region" description="Polar residues" evidence="1">
    <location>
        <begin position="78"/>
        <end position="90"/>
    </location>
</feature>
<feature type="compositionally biased region" description="Polar residues" evidence="1">
    <location>
        <begin position="124"/>
        <end position="138"/>
    </location>
</feature>
<keyword evidence="3" id="KW-1185">Reference proteome</keyword>
<organism evidence="2 3">
    <name type="scientific">Halorubrum rutilum</name>
    <dbReference type="NCBI Taxonomy" id="1364933"/>
    <lineage>
        <taxon>Archaea</taxon>
        <taxon>Methanobacteriati</taxon>
        <taxon>Methanobacteriota</taxon>
        <taxon>Stenosarchaea group</taxon>
        <taxon>Halobacteria</taxon>
        <taxon>Halobacteriales</taxon>
        <taxon>Haloferacaceae</taxon>
        <taxon>Halorubrum</taxon>
    </lineage>
</organism>